<reference evidence="3" key="1">
    <citation type="submission" date="2020-11" db="EMBL/GenBank/DDBJ databases">
        <authorList>
            <person name="Konstantinou D."/>
            <person name="Gkelis S."/>
            <person name="Popin R."/>
            <person name="Fewer D."/>
            <person name="Sivonen K."/>
        </authorList>
    </citation>
    <scope>NUCLEOTIDE SEQUENCE</scope>
    <source>
        <strain evidence="3">TAU-MAC 1115</strain>
    </source>
</reference>
<feature type="region of interest" description="Disordered" evidence="1">
    <location>
        <begin position="1"/>
        <end position="26"/>
    </location>
</feature>
<feature type="transmembrane region" description="Helical" evidence="2">
    <location>
        <begin position="41"/>
        <end position="61"/>
    </location>
</feature>
<feature type="compositionally biased region" description="Basic and acidic residues" evidence="1">
    <location>
        <begin position="1"/>
        <end position="13"/>
    </location>
</feature>
<evidence type="ECO:0000313" key="4">
    <source>
        <dbReference type="Proteomes" id="UP000717364"/>
    </source>
</evidence>
<proteinExistence type="predicted"/>
<keyword evidence="2" id="KW-0472">Membrane</keyword>
<organism evidence="3 4">
    <name type="scientific">Leptothoe spongobia TAU-MAC 1115</name>
    <dbReference type="NCBI Taxonomy" id="1967444"/>
    <lineage>
        <taxon>Bacteria</taxon>
        <taxon>Bacillati</taxon>
        <taxon>Cyanobacteriota</taxon>
        <taxon>Cyanophyceae</taxon>
        <taxon>Nodosilineales</taxon>
        <taxon>Cymatolegaceae</taxon>
        <taxon>Leptothoe</taxon>
        <taxon>Leptothoe spongobia</taxon>
    </lineage>
</organism>
<dbReference type="Proteomes" id="UP000717364">
    <property type="component" value="Unassembled WGS sequence"/>
</dbReference>
<keyword evidence="2" id="KW-1133">Transmembrane helix</keyword>
<evidence type="ECO:0000256" key="1">
    <source>
        <dbReference type="SAM" id="MobiDB-lite"/>
    </source>
</evidence>
<comment type="caution">
    <text evidence="3">The sequence shown here is derived from an EMBL/GenBank/DDBJ whole genome shotgun (WGS) entry which is preliminary data.</text>
</comment>
<dbReference type="AlphaFoldDB" id="A0A947DGL1"/>
<gene>
    <name evidence="3" type="ORF">IXB50_14735</name>
</gene>
<evidence type="ECO:0000256" key="2">
    <source>
        <dbReference type="SAM" id="Phobius"/>
    </source>
</evidence>
<name>A0A947DGL1_9CYAN</name>
<dbReference type="EMBL" id="JADOES010000031">
    <property type="protein sequence ID" value="MBT9316682.1"/>
    <property type="molecule type" value="Genomic_DNA"/>
</dbReference>
<protein>
    <submittedName>
        <fullName evidence="3">Uncharacterized protein</fullName>
    </submittedName>
</protein>
<sequence>MGEAKRRKEKDPNYGKVAQKRRKAKRSKFKFDPKNITPIEMVLWALLFGGTAAVFFGTYFLQ</sequence>
<accession>A0A947DGL1</accession>
<keyword evidence="2" id="KW-0812">Transmembrane</keyword>
<dbReference type="RefSeq" id="WP_215609749.1">
    <property type="nucleotide sequence ID" value="NZ_JADOES010000031.1"/>
</dbReference>
<evidence type="ECO:0000313" key="3">
    <source>
        <dbReference type="EMBL" id="MBT9316682.1"/>
    </source>
</evidence>
<keyword evidence="4" id="KW-1185">Reference proteome</keyword>
<reference evidence="3" key="2">
    <citation type="journal article" date="2021" name="Mar. Drugs">
        <title>Genome Reduction and Secondary Metabolism of the Marine Sponge-Associated Cyanobacterium Leptothoe.</title>
        <authorList>
            <person name="Konstantinou D."/>
            <person name="Popin R.V."/>
            <person name="Fewer D.P."/>
            <person name="Sivonen K."/>
            <person name="Gkelis S."/>
        </authorList>
    </citation>
    <scope>NUCLEOTIDE SEQUENCE</scope>
    <source>
        <strain evidence="3">TAU-MAC 1115</strain>
    </source>
</reference>